<feature type="compositionally biased region" description="Polar residues" evidence="7">
    <location>
        <begin position="685"/>
        <end position="698"/>
    </location>
</feature>
<evidence type="ECO:0000313" key="10">
    <source>
        <dbReference type="Proteomes" id="UP001642502"/>
    </source>
</evidence>
<feature type="compositionally biased region" description="Basic and acidic residues" evidence="7">
    <location>
        <begin position="699"/>
        <end position="717"/>
    </location>
</feature>
<accession>A0ABP0DVQ4</accession>
<dbReference type="InterPro" id="IPR002642">
    <property type="entry name" value="LysoPLipase_cat_dom"/>
</dbReference>
<evidence type="ECO:0000256" key="5">
    <source>
        <dbReference type="PROSITE-ProRule" id="PRU00555"/>
    </source>
</evidence>
<evidence type="ECO:0000256" key="6">
    <source>
        <dbReference type="RuleBase" id="RU362103"/>
    </source>
</evidence>
<feature type="compositionally biased region" description="Polar residues" evidence="7">
    <location>
        <begin position="718"/>
        <end position="728"/>
    </location>
</feature>
<dbReference type="Proteomes" id="UP001642502">
    <property type="component" value="Unassembled WGS sequence"/>
</dbReference>
<proteinExistence type="inferred from homology"/>
<evidence type="ECO:0000259" key="8">
    <source>
        <dbReference type="PROSITE" id="PS51210"/>
    </source>
</evidence>
<comment type="similarity">
    <text evidence="1 6">Belongs to the lysophospholipase family.</text>
</comment>
<dbReference type="SMART" id="SM00022">
    <property type="entry name" value="PLAc"/>
    <property type="match status" value="1"/>
</dbReference>
<evidence type="ECO:0000256" key="7">
    <source>
        <dbReference type="SAM" id="MobiDB-lite"/>
    </source>
</evidence>
<feature type="compositionally biased region" description="Low complexity" evidence="7">
    <location>
        <begin position="55"/>
        <end position="68"/>
    </location>
</feature>
<evidence type="ECO:0000256" key="4">
    <source>
        <dbReference type="ARBA" id="ARBA00023098"/>
    </source>
</evidence>
<evidence type="ECO:0000256" key="2">
    <source>
        <dbReference type="ARBA" id="ARBA00022801"/>
    </source>
</evidence>
<feature type="compositionally biased region" description="Basic and acidic residues" evidence="7">
    <location>
        <begin position="121"/>
        <end position="133"/>
    </location>
</feature>
<reference evidence="9 10" key="1">
    <citation type="submission" date="2024-01" db="EMBL/GenBank/DDBJ databases">
        <authorList>
            <person name="Allen C."/>
            <person name="Tagirdzhanova G."/>
        </authorList>
    </citation>
    <scope>NUCLEOTIDE SEQUENCE [LARGE SCALE GENOMIC DNA]</scope>
    <source>
        <strain evidence="9 10">CBS 119000</strain>
    </source>
</reference>
<feature type="compositionally biased region" description="Polar residues" evidence="7">
    <location>
        <begin position="101"/>
        <end position="120"/>
    </location>
</feature>
<evidence type="ECO:0000256" key="1">
    <source>
        <dbReference type="ARBA" id="ARBA00008780"/>
    </source>
</evidence>
<gene>
    <name evidence="9" type="ORF">SEPCBS119000_005099</name>
</gene>
<feature type="region of interest" description="Disordered" evidence="7">
    <location>
        <begin position="422"/>
        <end position="443"/>
    </location>
</feature>
<dbReference type="EC" id="3.1.1.5" evidence="6"/>
<evidence type="ECO:0000256" key="3">
    <source>
        <dbReference type="ARBA" id="ARBA00022963"/>
    </source>
</evidence>
<keyword evidence="2 5" id="KW-0378">Hydrolase</keyword>
<keyword evidence="3 5" id="KW-0442">Lipid degradation</keyword>
<dbReference type="PANTHER" id="PTHR10728:SF40">
    <property type="entry name" value="PATATIN FAMILY PROTEIN"/>
    <property type="match status" value="1"/>
</dbReference>
<sequence length="892" mass="97626">MPPHQSLRSRVAGIRKQDRLLIMSFRARPHPVAVADRFLSSRPCPRRRNFTSSRAHTSYSSAPSTTTTRTTAASLAALGSLLVFSHSPHSRYIHLDAGPQQGRSKPQNNTPTWTQSGNDNNPKEADIAGKKDDSSTVGAITGWFREVGNVDWSGLPDHIAERLLPEWYKLLPGFVRKLQRELDSVPGSLADEIWHEARDPSIHPEVQFAARVRVSSDLCREEQSFRSQRTPVTAKALHAYLGLPASEIVHPDDVPVIALCGSGGGLRALVAGTGSLMAAAESGLFDCTTYTAGVSGSCWLQALYFSSFTHQKFERVAEHLRARLGVHIAYPPDLLTLLTAAPTNKYLLSGPVERFKADPNATFGLVDVYGTLLAARLLIPRGELDLSSLDFKISNQRRHLTRGQNPMPIYTAVRHEIPGLEETGITDEPTPENTKTKTKSDNTAPKKDAWFQWFEITPYELFCEEFAAGIPTWAMGRSFHKGQDVPLTAQPRPDADPQHYHLPEVRMPLMLGIFGSAFCATLSHYYKEIRPAIQSLGGMAGLDELIWGRNDDLSKVHPIEPASLPNPIFGMDPAQLPDTVPPGLLQRPYIGLMDAGMSNNLPLYPFMRPGRGVEVVVVFDASADIRKDNWLNVADGYAKRRGIKGWPIGAGWPPSYRPPTETAQELADAGASSQGAADQKLDQAMKNQASKSAASESISGKEVDNGHAADANIDGKQKTGNGHSLTETENARVAAKELGYCTVWVGSTTEKVSSAEEAAATEPSSKDGSGKDQFNPSAPIDESTQWRLTDPDAGLTLVYLPYLANEAKVPGVDPATSDFMSTWNFVYQPEEVDKAIALARANFAEGEAQIRATVRAVYERKKKQRLDGEERLRQAHIKRVRGAAKEAKNVII</sequence>
<name>A0ABP0DVQ4_9PEZI</name>
<keyword evidence="10" id="KW-1185">Reference proteome</keyword>
<feature type="compositionally biased region" description="Low complexity" evidence="7">
    <location>
        <begin position="667"/>
        <end position="678"/>
    </location>
</feature>
<feature type="region of interest" description="Disordered" evidence="7">
    <location>
        <begin position="752"/>
        <end position="787"/>
    </location>
</feature>
<protein>
    <recommendedName>
        <fullName evidence="6">Lysophospholipase</fullName>
        <ecNumber evidence="6">3.1.1.5</ecNumber>
    </recommendedName>
</protein>
<dbReference type="EMBL" id="CAWUON010000088">
    <property type="protein sequence ID" value="CAK7272388.1"/>
    <property type="molecule type" value="Genomic_DNA"/>
</dbReference>
<feature type="region of interest" description="Disordered" evidence="7">
    <location>
        <begin position="93"/>
        <end position="133"/>
    </location>
</feature>
<feature type="compositionally biased region" description="Basic and acidic residues" evidence="7">
    <location>
        <begin position="434"/>
        <end position="443"/>
    </location>
</feature>
<dbReference type="PANTHER" id="PTHR10728">
    <property type="entry name" value="CYTOSOLIC PHOSPHOLIPASE A2"/>
    <property type="match status" value="1"/>
</dbReference>
<feature type="compositionally biased region" description="Low complexity" evidence="7">
    <location>
        <begin position="752"/>
        <end position="763"/>
    </location>
</feature>
<feature type="region of interest" description="Disordered" evidence="7">
    <location>
        <begin position="648"/>
        <end position="728"/>
    </location>
</feature>
<feature type="region of interest" description="Disordered" evidence="7">
    <location>
        <begin position="42"/>
        <end position="68"/>
    </location>
</feature>
<dbReference type="SUPFAM" id="SSF52151">
    <property type="entry name" value="FabD/lysophospholipase-like"/>
    <property type="match status" value="1"/>
</dbReference>
<dbReference type="InterPro" id="IPR016035">
    <property type="entry name" value="Acyl_Trfase/lysoPLipase"/>
</dbReference>
<evidence type="ECO:0000313" key="9">
    <source>
        <dbReference type="EMBL" id="CAK7272388.1"/>
    </source>
</evidence>
<organism evidence="9 10">
    <name type="scientific">Sporothrix epigloea</name>
    <dbReference type="NCBI Taxonomy" id="1892477"/>
    <lineage>
        <taxon>Eukaryota</taxon>
        <taxon>Fungi</taxon>
        <taxon>Dikarya</taxon>
        <taxon>Ascomycota</taxon>
        <taxon>Pezizomycotina</taxon>
        <taxon>Sordariomycetes</taxon>
        <taxon>Sordariomycetidae</taxon>
        <taxon>Ophiostomatales</taxon>
        <taxon>Ophiostomataceae</taxon>
        <taxon>Sporothrix</taxon>
    </lineage>
</organism>
<feature type="compositionally biased region" description="Polar residues" evidence="7">
    <location>
        <begin position="772"/>
        <end position="787"/>
    </location>
</feature>
<feature type="domain" description="PLA2c" evidence="8">
    <location>
        <begin position="204"/>
        <end position="632"/>
    </location>
</feature>
<dbReference type="PROSITE" id="PS51210">
    <property type="entry name" value="PLA2C"/>
    <property type="match status" value="1"/>
</dbReference>
<comment type="catalytic activity">
    <reaction evidence="6">
        <text>a 1-acyl-sn-glycero-3-phosphocholine + H2O = sn-glycerol 3-phosphocholine + a fatty acid + H(+)</text>
        <dbReference type="Rhea" id="RHEA:15177"/>
        <dbReference type="ChEBI" id="CHEBI:15377"/>
        <dbReference type="ChEBI" id="CHEBI:15378"/>
        <dbReference type="ChEBI" id="CHEBI:16870"/>
        <dbReference type="ChEBI" id="CHEBI:28868"/>
        <dbReference type="ChEBI" id="CHEBI:58168"/>
        <dbReference type="EC" id="3.1.1.5"/>
    </reaction>
</comment>
<dbReference type="Gene3D" id="3.40.1090.10">
    <property type="entry name" value="Cytosolic phospholipase A2 catalytic domain"/>
    <property type="match status" value="1"/>
</dbReference>
<dbReference type="Pfam" id="PF01735">
    <property type="entry name" value="PLA2_B"/>
    <property type="match status" value="1"/>
</dbReference>
<comment type="caution">
    <text evidence="9">The sequence shown here is derived from an EMBL/GenBank/DDBJ whole genome shotgun (WGS) entry which is preliminary data.</text>
</comment>
<keyword evidence="4 5" id="KW-0443">Lipid metabolism</keyword>